<dbReference type="SUPFAM" id="SSF53649">
    <property type="entry name" value="Alkaline phosphatase-like"/>
    <property type="match status" value="1"/>
</dbReference>
<dbReference type="EMBL" id="LAZR01005735">
    <property type="protein sequence ID" value="KKM97547.1"/>
    <property type="molecule type" value="Genomic_DNA"/>
</dbReference>
<reference evidence="2" key="1">
    <citation type="journal article" date="2015" name="Nature">
        <title>Complex archaea that bridge the gap between prokaryotes and eukaryotes.</title>
        <authorList>
            <person name="Spang A."/>
            <person name="Saw J.H."/>
            <person name="Jorgensen S.L."/>
            <person name="Zaremba-Niedzwiedzka K."/>
            <person name="Martijn J."/>
            <person name="Lind A.E."/>
            <person name="van Eijk R."/>
            <person name="Schleper C."/>
            <person name="Guy L."/>
            <person name="Ettema T.J."/>
        </authorList>
    </citation>
    <scope>NUCLEOTIDE SEQUENCE</scope>
</reference>
<dbReference type="GO" id="GO:0015024">
    <property type="term" value="F:glucuronate-2-sulfatase activity"/>
    <property type="evidence" value="ECO:0007669"/>
    <property type="project" value="TreeGrafter"/>
</dbReference>
<evidence type="ECO:0000313" key="2">
    <source>
        <dbReference type="EMBL" id="KKM97547.1"/>
    </source>
</evidence>
<organism evidence="2">
    <name type="scientific">marine sediment metagenome</name>
    <dbReference type="NCBI Taxonomy" id="412755"/>
    <lineage>
        <taxon>unclassified sequences</taxon>
        <taxon>metagenomes</taxon>
        <taxon>ecological metagenomes</taxon>
    </lineage>
</organism>
<dbReference type="InterPro" id="IPR000917">
    <property type="entry name" value="Sulfatase_N"/>
</dbReference>
<dbReference type="GO" id="GO:0004065">
    <property type="term" value="F:arylsulfatase activity"/>
    <property type="evidence" value="ECO:0007669"/>
    <property type="project" value="TreeGrafter"/>
</dbReference>
<dbReference type="PANTHER" id="PTHR46615:SF1">
    <property type="entry name" value="ARYLSULFATASE K"/>
    <property type="match status" value="1"/>
</dbReference>
<name>A0A0F9PWG5_9ZZZZ</name>
<dbReference type="InterPro" id="IPR017850">
    <property type="entry name" value="Alkaline_phosphatase_core_sf"/>
</dbReference>
<dbReference type="Pfam" id="PF00884">
    <property type="entry name" value="Sulfatase"/>
    <property type="match status" value="1"/>
</dbReference>
<dbReference type="Gene3D" id="3.40.720.10">
    <property type="entry name" value="Alkaline Phosphatase, subunit A"/>
    <property type="match status" value="1"/>
</dbReference>
<dbReference type="AlphaFoldDB" id="A0A0F9PWG5"/>
<proteinExistence type="predicted"/>
<comment type="caution">
    <text evidence="2">The sequence shown here is derived from an EMBL/GenBank/DDBJ whole genome shotgun (WGS) entry which is preliminary data.</text>
</comment>
<dbReference type="PANTHER" id="PTHR46615">
    <property type="entry name" value="ARYLSULFATASE K"/>
    <property type="match status" value="1"/>
</dbReference>
<accession>A0A0F9PWG5</accession>
<gene>
    <name evidence="2" type="ORF">LCGC14_1166940</name>
</gene>
<protein>
    <recommendedName>
        <fullName evidence="1">Sulfatase N-terminal domain-containing protein</fullName>
    </recommendedName>
</protein>
<sequence length="136" mass="15141">MYEDSIIIFTSDHGCHFRTRNREYKRSCHEAAIRIPLITKGIGFNGGKIVKELVSLIDILPTLLKATGIEIPNENVGRILKVIEDIGESDLFAERKIGELLCLWIHGLKIGLAGSQNGFGMKLGSFLIEVICYLLV</sequence>
<feature type="domain" description="Sulfatase N-terminal" evidence="1">
    <location>
        <begin position="2"/>
        <end position="69"/>
    </location>
</feature>
<evidence type="ECO:0000259" key="1">
    <source>
        <dbReference type="Pfam" id="PF00884"/>
    </source>
</evidence>
<dbReference type="InterPro" id="IPR051849">
    <property type="entry name" value="GAG-degrading_sulfatase"/>
</dbReference>